<dbReference type="Proteomes" id="UP000018731">
    <property type="component" value="Unassembled WGS sequence"/>
</dbReference>
<feature type="compositionally biased region" description="Polar residues" evidence="1">
    <location>
        <begin position="223"/>
        <end position="239"/>
    </location>
</feature>
<feature type="region of interest" description="Disordered" evidence="1">
    <location>
        <begin position="197"/>
        <end position="242"/>
    </location>
</feature>
<dbReference type="OrthoDB" id="5513671at2"/>
<protein>
    <submittedName>
        <fullName evidence="2">Uncharacterized protein</fullName>
    </submittedName>
</protein>
<evidence type="ECO:0000313" key="3">
    <source>
        <dbReference type="Proteomes" id="UP000018731"/>
    </source>
</evidence>
<feature type="compositionally biased region" description="Polar residues" evidence="1">
    <location>
        <begin position="197"/>
        <end position="213"/>
    </location>
</feature>
<dbReference type="RefSeq" id="WP_023926679.1">
    <property type="nucleotide sequence ID" value="NZ_KI669454.1"/>
</dbReference>
<dbReference type="PATRIC" id="fig|1357400.3.peg.13"/>
<dbReference type="SUPFAM" id="SSF159594">
    <property type="entry name" value="XCC0632-like"/>
    <property type="match status" value="1"/>
</dbReference>
<proteinExistence type="predicted"/>
<dbReference type="EMBL" id="AZJI01000001">
    <property type="protein sequence ID" value="ETD24677.1"/>
    <property type="molecule type" value="Genomic_DNA"/>
</dbReference>
<evidence type="ECO:0000256" key="1">
    <source>
        <dbReference type="SAM" id="MobiDB-lite"/>
    </source>
</evidence>
<keyword evidence="3" id="KW-1185">Reference proteome</keyword>
<reference evidence="2 3" key="1">
    <citation type="journal article" date="2014" name="Genome Announc.">
        <title>Draft genome sequences of six enterohepatic helicobacter species isolated from humans and one from rhesus macaques.</title>
        <authorList>
            <person name="Shen Z."/>
            <person name="Sheh A."/>
            <person name="Young S.K."/>
            <person name="Abouelliel A."/>
            <person name="Ward D.V."/>
            <person name="Earl A.M."/>
            <person name="Fox J.G."/>
        </authorList>
    </citation>
    <scope>NUCLEOTIDE SEQUENCE [LARGE SCALE GENOMIC DNA]</scope>
    <source>
        <strain evidence="2 3">MIT 99-5501</strain>
    </source>
</reference>
<name>V8CC51_9HELI</name>
<gene>
    <name evidence="2" type="ORF">HMPREF2086_00009</name>
</gene>
<evidence type="ECO:0000313" key="2">
    <source>
        <dbReference type="EMBL" id="ETD24677.1"/>
    </source>
</evidence>
<dbReference type="STRING" id="1357400.HMPREF2086_00009"/>
<accession>V8CC51</accession>
<dbReference type="HOGENOM" id="CLU_1029623_0_0_7"/>
<organism evidence="2 3">
    <name type="scientific">Helicobacter macacae MIT 99-5501</name>
    <dbReference type="NCBI Taxonomy" id="1357400"/>
    <lineage>
        <taxon>Bacteria</taxon>
        <taxon>Pseudomonadati</taxon>
        <taxon>Campylobacterota</taxon>
        <taxon>Epsilonproteobacteria</taxon>
        <taxon>Campylobacterales</taxon>
        <taxon>Helicobacteraceae</taxon>
        <taxon>Helicobacter</taxon>
    </lineage>
</organism>
<dbReference type="AlphaFoldDB" id="V8CC51"/>
<sequence>MSNANNTNRVSIDAHYTNTTKSFLLDFASVLTKEAKALLRNLTKVLKRVFVPLCAIFAGPNLQGCFDIKIKTQTPSVGYYSLPSVVAPKDCPSFLPMRLEVEVASEFNTTNIFIEGKNGRIEPLKDAQWLDLPSNLIKTSLEAKAQSQCIALSSTNIDSKIPLLQVRVFSFGIAQNQEKEQDKENLSASVNMSLRLSQAQASTASNAPSSTQTKSKERKKGELNSNIHTKVEVAQNSTKSSDEQILAIKNALDKALDESIERVNEALKKD</sequence>
<comment type="caution">
    <text evidence="2">The sequence shown here is derived from an EMBL/GenBank/DDBJ whole genome shotgun (WGS) entry which is preliminary data.</text>
</comment>